<dbReference type="RefSeq" id="WP_331218205.1">
    <property type="nucleotide sequence ID" value="NZ_JAZGQK010000035.1"/>
</dbReference>
<evidence type="ECO:0000313" key="3">
    <source>
        <dbReference type="Proteomes" id="UP001332243"/>
    </source>
</evidence>
<gene>
    <name evidence="2" type="ORF">V1633_32810</name>
</gene>
<reference evidence="2 3" key="1">
    <citation type="submission" date="2024-01" db="EMBL/GenBank/DDBJ databases">
        <title>Genome insights into Plantactinospora sonchi sp. nov.</title>
        <authorList>
            <person name="Wang L."/>
        </authorList>
    </citation>
    <scope>NUCLEOTIDE SEQUENCE [LARGE SCALE GENOMIC DNA]</scope>
    <source>
        <strain evidence="2 3">NEAU-QY2</strain>
    </source>
</reference>
<evidence type="ECO:0000313" key="2">
    <source>
        <dbReference type="EMBL" id="MEE6263271.1"/>
    </source>
</evidence>
<evidence type="ECO:0000256" key="1">
    <source>
        <dbReference type="SAM" id="MobiDB-lite"/>
    </source>
</evidence>
<organism evidence="2 3">
    <name type="scientific">Plantactinospora sonchi</name>
    <dbReference type="NCBI Taxonomy" id="1544735"/>
    <lineage>
        <taxon>Bacteria</taxon>
        <taxon>Bacillati</taxon>
        <taxon>Actinomycetota</taxon>
        <taxon>Actinomycetes</taxon>
        <taxon>Micromonosporales</taxon>
        <taxon>Micromonosporaceae</taxon>
        <taxon>Plantactinospora</taxon>
    </lineage>
</organism>
<dbReference type="EMBL" id="JAZGQK010000035">
    <property type="protein sequence ID" value="MEE6263271.1"/>
    <property type="molecule type" value="Genomic_DNA"/>
</dbReference>
<dbReference type="Proteomes" id="UP001332243">
    <property type="component" value="Unassembled WGS sequence"/>
</dbReference>
<accession>A0ABU7S423</accession>
<name>A0ABU7S423_9ACTN</name>
<comment type="caution">
    <text evidence="2">The sequence shown here is derived from an EMBL/GenBank/DDBJ whole genome shotgun (WGS) entry which is preliminary data.</text>
</comment>
<feature type="region of interest" description="Disordered" evidence="1">
    <location>
        <begin position="123"/>
        <end position="192"/>
    </location>
</feature>
<protein>
    <submittedName>
        <fullName evidence="2">Uncharacterized protein</fullName>
    </submittedName>
</protein>
<sequence length="192" mass="21074">MDGAEDGARIGAELTGWLARVTFTDQTTDEVTELLIDSVAAWAMAQGWRVYRRAASVMPLPPPYAHRHSIVDIGCAREAGHPVVVEVDHSDRRRTVDKLRLEAAAGRIPIWVRWGDRRFEPPPSPITMVPFQVSSRTGPGRTGRLHSRLSTPHRPAPAHTVSEGGPVEQVDLFTTGRSDGRHAPTARPGAER</sequence>
<proteinExistence type="predicted"/>
<keyword evidence="3" id="KW-1185">Reference proteome</keyword>